<comment type="caution">
    <text evidence="6">The sequence shown here is derived from an EMBL/GenBank/DDBJ whole genome shotgun (WGS) entry which is preliminary data.</text>
</comment>
<comment type="cofactor">
    <cofactor evidence="1">
        <name>[4Fe-4S] cluster</name>
        <dbReference type="ChEBI" id="CHEBI:49883"/>
    </cofactor>
</comment>
<keyword evidence="4" id="KW-0408">Iron</keyword>
<dbReference type="PANTHER" id="PTHR30426:SF0">
    <property type="entry name" value="4-HYDROXY-3-METHYLBUT-2-ENYL DIPHOSPHATE REDUCTASE"/>
    <property type="match status" value="1"/>
</dbReference>
<evidence type="ECO:0000256" key="4">
    <source>
        <dbReference type="ARBA" id="ARBA00023004"/>
    </source>
</evidence>
<evidence type="ECO:0000313" key="7">
    <source>
        <dbReference type="Proteomes" id="UP001440984"/>
    </source>
</evidence>
<evidence type="ECO:0000256" key="2">
    <source>
        <dbReference type="ARBA" id="ARBA00022485"/>
    </source>
</evidence>
<evidence type="ECO:0000256" key="5">
    <source>
        <dbReference type="ARBA" id="ARBA00023014"/>
    </source>
</evidence>
<dbReference type="Gene3D" id="3.40.1010.20">
    <property type="entry name" value="4-hydroxy-3-methylbut-2-enyl diphosphate reductase, catalytic domain"/>
    <property type="match status" value="1"/>
</dbReference>
<keyword evidence="3" id="KW-0479">Metal-binding</keyword>
<keyword evidence="2" id="KW-0004">4Fe-4S</keyword>
<evidence type="ECO:0000256" key="1">
    <source>
        <dbReference type="ARBA" id="ARBA00001966"/>
    </source>
</evidence>
<protein>
    <recommendedName>
        <fullName evidence="8">4-hydroxy-3-methylbut-2-enyl diphosphate reductase</fullName>
    </recommendedName>
</protein>
<evidence type="ECO:0000256" key="3">
    <source>
        <dbReference type="ARBA" id="ARBA00022723"/>
    </source>
</evidence>
<dbReference type="Pfam" id="PF02401">
    <property type="entry name" value="LYTB"/>
    <property type="match status" value="1"/>
</dbReference>
<accession>A0ABV0LT95</accession>
<evidence type="ECO:0008006" key="8">
    <source>
        <dbReference type="Google" id="ProtNLM"/>
    </source>
</evidence>
<evidence type="ECO:0000313" key="6">
    <source>
        <dbReference type="EMBL" id="MEQ0565505.1"/>
    </source>
</evidence>
<reference evidence="6 7" key="1">
    <citation type="submission" date="2024-05" db="EMBL/GenBank/DDBJ databases">
        <authorList>
            <person name="Zhao H."/>
            <person name="Xu Y."/>
            <person name="Lin S."/>
            <person name="Spain J.C."/>
            <person name="Zhou N.-Y."/>
        </authorList>
    </citation>
    <scope>NUCLEOTIDE SEQUENCE [LARGE SCALE GENOMIC DNA]</scope>
    <source>
        <strain evidence="6 7">NEAU-NG30</strain>
    </source>
</reference>
<dbReference type="PANTHER" id="PTHR30426">
    <property type="entry name" value="4-HYDROXY-3-METHYLBUT-2-ENYL DIPHOSPHATE REDUCTASE"/>
    <property type="match status" value="1"/>
</dbReference>
<dbReference type="InterPro" id="IPR003451">
    <property type="entry name" value="LytB/IspH"/>
</dbReference>
<keyword evidence="7" id="KW-1185">Reference proteome</keyword>
<organism evidence="6 7">
    <name type="scientific">Amycolatopsis melonis</name>
    <dbReference type="NCBI Taxonomy" id="3156488"/>
    <lineage>
        <taxon>Bacteria</taxon>
        <taxon>Bacillati</taxon>
        <taxon>Actinomycetota</taxon>
        <taxon>Actinomycetes</taxon>
        <taxon>Pseudonocardiales</taxon>
        <taxon>Pseudonocardiaceae</taxon>
        <taxon>Amycolatopsis</taxon>
    </lineage>
</organism>
<name>A0ABV0LT95_9PSEU</name>
<sequence length="348" mass="36365">MNRSVERRRYGVAGTVPGELQVARFVHPARGRVRCPASPLVAAGLRRAGHRVREPAHPLVPHGESGPGVLFTASFLDHTGTPVGLAVAAHEADPAGVAAASEAVALWSALWRTRRVMVADLPPACCGGPSDGGCPAPSAARKAVRSYADEGDHVVIVGRRACASASALLAQAPGRAVVVEPGCDVAALRLPADRVRYLIQPGMPVEEAMTVVASLRARYPALRGPRLEDLCYAASDRLAVARAMAFSCDRLFLLGTPGPGLLRAVSGARVHVVADPAVLRPSWLADAECVGIVPGSAASGVPVRRWIDVLSGLGPVSVVRRSVHTRTERTEPTRDPVPSGFPAPEIVC</sequence>
<proteinExistence type="predicted"/>
<gene>
    <name evidence="6" type="ORF">ABJI51_41055</name>
</gene>
<keyword evidence="5" id="KW-0411">Iron-sulfur</keyword>
<dbReference type="EMBL" id="JBDZYD010000020">
    <property type="protein sequence ID" value="MEQ0565505.1"/>
    <property type="molecule type" value="Genomic_DNA"/>
</dbReference>
<dbReference type="RefSeq" id="WP_348956596.1">
    <property type="nucleotide sequence ID" value="NZ_JBDZYD010000020.1"/>
</dbReference>
<dbReference type="Proteomes" id="UP001440984">
    <property type="component" value="Unassembled WGS sequence"/>
</dbReference>